<accession>A0A2K3JSK7</accession>
<reference evidence="3 4" key="2">
    <citation type="journal article" date="2017" name="Front. Plant Sci.">
        <title>Gene Classification and Mining of Molecular Markers Useful in Red Clover (Trifolium pratense) Breeding.</title>
        <authorList>
            <person name="Istvanek J."/>
            <person name="Dluhosova J."/>
            <person name="Dluhos P."/>
            <person name="Patkova L."/>
            <person name="Nedelnik J."/>
            <person name="Repkova J."/>
        </authorList>
    </citation>
    <scope>NUCLEOTIDE SEQUENCE [LARGE SCALE GENOMIC DNA]</scope>
    <source>
        <strain evidence="4">cv. Tatra</strain>
        <tissue evidence="3">Young leaves</tissue>
    </source>
</reference>
<feature type="compositionally biased region" description="Polar residues" evidence="1">
    <location>
        <begin position="18"/>
        <end position="29"/>
    </location>
</feature>
<gene>
    <name evidence="3" type="ORF">L195_g058493</name>
</gene>
<dbReference type="PANTHER" id="PTHR33223:SF10">
    <property type="entry name" value="AMINOTRANSFERASE-LIKE PLANT MOBILE DOMAIN-CONTAINING PROTEIN"/>
    <property type="match status" value="1"/>
</dbReference>
<evidence type="ECO:0000259" key="2">
    <source>
        <dbReference type="Pfam" id="PF03732"/>
    </source>
</evidence>
<dbReference type="EMBL" id="ASHM01121890">
    <property type="protein sequence ID" value="PNX57032.1"/>
    <property type="molecule type" value="Genomic_DNA"/>
</dbReference>
<reference evidence="3 4" key="1">
    <citation type="journal article" date="2014" name="Am. J. Bot.">
        <title>Genome assembly and annotation for red clover (Trifolium pratense; Fabaceae).</title>
        <authorList>
            <person name="Istvanek J."/>
            <person name="Jaros M."/>
            <person name="Krenek A."/>
            <person name="Repkova J."/>
        </authorList>
    </citation>
    <scope>NUCLEOTIDE SEQUENCE [LARGE SCALE GENOMIC DNA]</scope>
    <source>
        <strain evidence="4">cv. Tatra</strain>
        <tissue evidence="3">Young leaves</tissue>
    </source>
</reference>
<protein>
    <recommendedName>
        <fullName evidence="2">Retrotransposon gag domain-containing protein</fullName>
    </recommendedName>
</protein>
<dbReference type="InterPro" id="IPR005162">
    <property type="entry name" value="Retrotrans_gag_dom"/>
</dbReference>
<evidence type="ECO:0000313" key="3">
    <source>
        <dbReference type="EMBL" id="PNX57032.1"/>
    </source>
</evidence>
<dbReference type="AlphaFoldDB" id="A0A2K3JSK7"/>
<dbReference type="Pfam" id="PF03732">
    <property type="entry name" value="Retrotrans_gag"/>
    <property type="match status" value="1"/>
</dbReference>
<feature type="domain" description="Retrotransposon gag" evidence="2">
    <location>
        <begin position="122"/>
        <end position="197"/>
    </location>
</feature>
<proteinExistence type="predicted"/>
<feature type="non-terminal residue" evidence="3">
    <location>
        <position position="198"/>
    </location>
</feature>
<sequence>LSPGKKGKQEVPRRHSPQGLSLMTKQGASGSYHPRNYRSRSPTPMPDDYSPRSPDDHSPNRSDEGDIRCPLTKGILKAHIPKGFERPPTLLAYDGLTDPDDHIVNVNANLDFRNISGAIRCRLFPTTLRKGAMAGYQSLPPQSIHSWRDLTDQFCRHFTASRKHPKVVLALEAIYQTEEESLRNFIERFNKEVVQVDT</sequence>
<evidence type="ECO:0000256" key="1">
    <source>
        <dbReference type="SAM" id="MobiDB-lite"/>
    </source>
</evidence>
<name>A0A2K3JSK7_TRIPR</name>
<feature type="non-terminal residue" evidence="3">
    <location>
        <position position="1"/>
    </location>
</feature>
<dbReference type="Proteomes" id="UP000236291">
    <property type="component" value="Unassembled WGS sequence"/>
</dbReference>
<evidence type="ECO:0000313" key="4">
    <source>
        <dbReference type="Proteomes" id="UP000236291"/>
    </source>
</evidence>
<feature type="compositionally biased region" description="Basic and acidic residues" evidence="1">
    <location>
        <begin position="49"/>
        <end position="67"/>
    </location>
</feature>
<comment type="caution">
    <text evidence="3">The sequence shown here is derived from an EMBL/GenBank/DDBJ whole genome shotgun (WGS) entry which is preliminary data.</text>
</comment>
<dbReference type="PANTHER" id="PTHR33223">
    <property type="entry name" value="CCHC-TYPE DOMAIN-CONTAINING PROTEIN"/>
    <property type="match status" value="1"/>
</dbReference>
<organism evidence="3 4">
    <name type="scientific">Trifolium pratense</name>
    <name type="common">Red clover</name>
    <dbReference type="NCBI Taxonomy" id="57577"/>
    <lineage>
        <taxon>Eukaryota</taxon>
        <taxon>Viridiplantae</taxon>
        <taxon>Streptophyta</taxon>
        <taxon>Embryophyta</taxon>
        <taxon>Tracheophyta</taxon>
        <taxon>Spermatophyta</taxon>
        <taxon>Magnoliopsida</taxon>
        <taxon>eudicotyledons</taxon>
        <taxon>Gunneridae</taxon>
        <taxon>Pentapetalae</taxon>
        <taxon>rosids</taxon>
        <taxon>fabids</taxon>
        <taxon>Fabales</taxon>
        <taxon>Fabaceae</taxon>
        <taxon>Papilionoideae</taxon>
        <taxon>50 kb inversion clade</taxon>
        <taxon>NPAAA clade</taxon>
        <taxon>Hologalegina</taxon>
        <taxon>IRL clade</taxon>
        <taxon>Trifolieae</taxon>
        <taxon>Trifolium</taxon>
    </lineage>
</organism>
<feature type="region of interest" description="Disordered" evidence="1">
    <location>
        <begin position="1"/>
        <end position="69"/>
    </location>
</feature>